<name>A0A165QQB0_9FLAO</name>
<dbReference type="Gene3D" id="1.10.287.470">
    <property type="entry name" value="Helix hairpin bin"/>
    <property type="match status" value="1"/>
</dbReference>
<accession>A0A165QQB0</accession>
<feature type="domain" description="CusB-like beta-barrel" evidence="3">
    <location>
        <begin position="202"/>
        <end position="275"/>
    </location>
</feature>
<dbReference type="Gene3D" id="2.40.420.20">
    <property type="match status" value="1"/>
</dbReference>
<dbReference type="NCBIfam" id="TIGR01730">
    <property type="entry name" value="RND_mfp"/>
    <property type="match status" value="1"/>
</dbReference>
<dbReference type="PANTHER" id="PTHR30469:SF15">
    <property type="entry name" value="HLYD FAMILY OF SECRETION PROTEINS"/>
    <property type="match status" value="1"/>
</dbReference>
<evidence type="ECO:0000313" key="9">
    <source>
        <dbReference type="Proteomes" id="UP000183077"/>
    </source>
</evidence>
<dbReference type="OrthoDB" id="9784685at2"/>
<dbReference type="Pfam" id="PF25954">
    <property type="entry name" value="Beta-barrel_RND_2"/>
    <property type="match status" value="1"/>
</dbReference>
<dbReference type="Pfam" id="PF25973">
    <property type="entry name" value="BSH_CzcB"/>
    <property type="match status" value="1"/>
</dbReference>
<dbReference type="Gene3D" id="2.40.50.100">
    <property type="match status" value="1"/>
</dbReference>
<keyword evidence="2" id="KW-0175">Coiled coil</keyword>
<proteinExistence type="inferred from homology"/>
<dbReference type="InterPro" id="IPR058647">
    <property type="entry name" value="BSH_CzcB-like"/>
</dbReference>
<evidence type="ECO:0000256" key="2">
    <source>
        <dbReference type="SAM" id="Coils"/>
    </source>
</evidence>
<dbReference type="Proteomes" id="UP000076630">
    <property type="component" value="Unassembled WGS sequence"/>
</dbReference>
<dbReference type="SUPFAM" id="SSF111369">
    <property type="entry name" value="HlyD-like secretion proteins"/>
    <property type="match status" value="1"/>
</dbReference>
<sequence>MKKIITALVLVVLVGGLIYILSSNKSKNDQETAIVAERNAEVTVRAEKAKLQVFDTSYKANGNFMPEQEVTISAETPGRINKLLVDEGSRVQKGQVIALVNSDQINVQIQTAEAALATAKADAVRFESAFKTGGVTQQQLDQVRLMLKNAESNLKSARITAADASIKAPINGIINKKHVELGSFVAPGAPLFDLVNVAQLKLRVNVDESHVANLKEGDMIQVKASVLPNDTFQGKVTFIAPKADAALNYPVDLLIANNQDNKLRAGMYGSAIFDGEKDSGTPILLVPRNAFVGSVSSNLVFTIVNGKAVSKKVVAGRNFGDFVEVLEGLKDGETVITSGQINLTENAPVSIIK</sequence>
<evidence type="ECO:0000259" key="3">
    <source>
        <dbReference type="Pfam" id="PF25954"/>
    </source>
</evidence>
<feature type="coiled-coil region" evidence="2">
    <location>
        <begin position="140"/>
        <end position="167"/>
    </location>
</feature>
<feature type="domain" description="YknX-like C-terminal permuted SH3-like" evidence="5">
    <location>
        <begin position="285"/>
        <end position="350"/>
    </location>
</feature>
<dbReference type="EMBL" id="FNYS01000004">
    <property type="protein sequence ID" value="SEI76533.1"/>
    <property type="molecule type" value="Genomic_DNA"/>
</dbReference>
<keyword evidence="8" id="KW-1185">Reference proteome</keyword>
<dbReference type="InterPro" id="IPR058637">
    <property type="entry name" value="YknX-like_C"/>
</dbReference>
<protein>
    <submittedName>
        <fullName evidence="6">Efflux transporter periplasmic adaptor subunit</fullName>
    </submittedName>
    <submittedName>
        <fullName evidence="7">RND family efflux transporter, MFP subunit</fullName>
    </submittedName>
</protein>
<evidence type="ECO:0000313" key="6">
    <source>
        <dbReference type="EMBL" id="KZE76022.1"/>
    </source>
</evidence>
<evidence type="ECO:0000313" key="8">
    <source>
        <dbReference type="Proteomes" id="UP000076630"/>
    </source>
</evidence>
<reference evidence="7 9" key="2">
    <citation type="submission" date="2016-10" db="EMBL/GenBank/DDBJ databases">
        <authorList>
            <person name="de Groot N.N."/>
        </authorList>
    </citation>
    <scope>NUCLEOTIDE SEQUENCE [LARGE SCALE GENOMIC DNA]</scope>
    <source>
        <strain evidence="7 9">DSM 23048</strain>
    </source>
</reference>
<dbReference type="RefSeq" id="WP_038986069.1">
    <property type="nucleotide sequence ID" value="NZ_FNYS01000004.1"/>
</dbReference>
<evidence type="ECO:0000259" key="5">
    <source>
        <dbReference type="Pfam" id="PF25989"/>
    </source>
</evidence>
<dbReference type="PANTHER" id="PTHR30469">
    <property type="entry name" value="MULTIDRUG RESISTANCE PROTEIN MDTA"/>
    <property type="match status" value="1"/>
</dbReference>
<comment type="similarity">
    <text evidence="1">Belongs to the membrane fusion protein (MFP) (TC 8.A.1) family.</text>
</comment>
<gene>
    <name evidence="6" type="ORF">AV926_16605</name>
    <name evidence="7" type="ORF">SAMN04488018_10497</name>
</gene>
<feature type="domain" description="CzcB-like barrel-sandwich hybrid" evidence="4">
    <location>
        <begin position="70"/>
        <end position="194"/>
    </location>
</feature>
<dbReference type="Proteomes" id="UP000183077">
    <property type="component" value="Unassembled WGS sequence"/>
</dbReference>
<dbReference type="Gene3D" id="2.40.30.170">
    <property type="match status" value="1"/>
</dbReference>
<dbReference type="Pfam" id="PF25989">
    <property type="entry name" value="YknX_C"/>
    <property type="match status" value="1"/>
</dbReference>
<dbReference type="EMBL" id="LQNU01000079">
    <property type="protein sequence ID" value="KZE76022.1"/>
    <property type="molecule type" value="Genomic_DNA"/>
</dbReference>
<evidence type="ECO:0000313" key="7">
    <source>
        <dbReference type="EMBL" id="SEI76533.1"/>
    </source>
</evidence>
<reference evidence="6 8" key="1">
    <citation type="submission" date="2016-01" db="EMBL/GenBank/DDBJ databases">
        <title>Whole genome sequencing of Myroides marinus L41.</title>
        <authorList>
            <person name="Hong K.W."/>
        </authorList>
    </citation>
    <scope>NUCLEOTIDE SEQUENCE [LARGE SCALE GENOMIC DNA]</scope>
    <source>
        <strain evidence="6 8">L41</strain>
    </source>
</reference>
<dbReference type="GO" id="GO:1990281">
    <property type="term" value="C:efflux pump complex"/>
    <property type="evidence" value="ECO:0007669"/>
    <property type="project" value="TreeGrafter"/>
</dbReference>
<dbReference type="InterPro" id="IPR006143">
    <property type="entry name" value="RND_pump_MFP"/>
</dbReference>
<evidence type="ECO:0000256" key="1">
    <source>
        <dbReference type="ARBA" id="ARBA00009477"/>
    </source>
</evidence>
<dbReference type="GO" id="GO:0015562">
    <property type="term" value="F:efflux transmembrane transporter activity"/>
    <property type="evidence" value="ECO:0007669"/>
    <property type="project" value="TreeGrafter"/>
</dbReference>
<evidence type="ECO:0000259" key="4">
    <source>
        <dbReference type="Pfam" id="PF25973"/>
    </source>
</evidence>
<organism evidence="6 8">
    <name type="scientific">Myroides marinus</name>
    <dbReference type="NCBI Taxonomy" id="703342"/>
    <lineage>
        <taxon>Bacteria</taxon>
        <taxon>Pseudomonadati</taxon>
        <taxon>Bacteroidota</taxon>
        <taxon>Flavobacteriia</taxon>
        <taxon>Flavobacteriales</taxon>
        <taxon>Flavobacteriaceae</taxon>
        <taxon>Myroides</taxon>
    </lineage>
</organism>
<dbReference type="InterPro" id="IPR058792">
    <property type="entry name" value="Beta-barrel_RND_2"/>
</dbReference>
<dbReference type="AlphaFoldDB" id="A0A165QQB0"/>
<dbReference type="GeneID" id="82256503"/>